<feature type="transmembrane region" description="Helical" evidence="7">
    <location>
        <begin position="53"/>
        <end position="72"/>
    </location>
</feature>
<dbReference type="Proteomes" id="UP000095283">
    <property type="component" value="Unplaced"/>
</dbReference>
<dbReference type="GO" id="GO:0000139">
    <property type="term" value="C:Golgi membrane"/>
    <property type="evidence" value="ECO:0007669"/>
    <property type="project" value="UniProtKB-SubCell"/>
</dbReference>
<organism evidence="8 9">
    <name type="scientific">Heterorhabditis bacteriophora</name>
    <name type="common">Entomopathogenic nematode worm</name>
    <dbReference type="NCBI Taxonomy" id="37862"/>
    <lineage>
        <taxon>Eukaryota</taxon>
        <taxon>Metazoa</taxon>
        <taxon>Ecdysozoa</taxon>
        <taxon>Nematoda</taxon>
        <taxon>Chromadorea</taxon>
        <taxon>Rhabditida</taxon>
        <taxon>Rhabditina</taxon>
        <taxon>Rhabditomorpha</taxon>
        <taxon>Strongyloidea</taxon>
        <taxon>Heterorhabditidae</taxon>
        <taxon>Heterorhabditis</taxon>
    </lineage>
</organism>
<dbReference type="GO" id="GO:0046873">
    <property type="term" value="F:metal ion transmembrane transporter activity"/>
    <property type="evidence" value="ECO:0007669"/>
    <property type="project" value="InterPro"/>
</dbReference>
<name>A0A1I7X7Z1_HETBA</name>
<feature type="transmembrane region" description="Helical" evidence="7">
    <location>
        <begin position="12"/>
        <end position="33"/>
    </location>
</feature>
<keyword evidence="5" id="KW-0333">Golgi apparatus</keyword>
<feature type="transmembrane region" description="Helical" evidence="7">
    <location>
        <begin position="265"/>
        <end position="285"/>
    </location>
</feature>
<keyword evidence="8" id="KW-1185">Reference proteome</keyword>
<evidence type="ECO:0000256" key="4">
    <source>
        <dbReference type="ARBA" id="ARBA00022989"/>
    </source>
</evidence>
<proteinExistence type="predicted"/>
<evidence type="ECO:0000256" key="7">
    <source>
        <dbReference type="SAM" id="Phobius"/>
    </source>
</evidence>
<evidence type="ECO:0000256" key="5">
    <source>
        <dbReference type="ARBA" id="ARBA00023034"/>
    </source>
</evidence>
<evidence type="ECO:0000256" key="6">
    <source>
        <dbReference type="ARBA" id="ARBA00023136"/>
    </source>
</evidence>
<evidence type="ECO:0000313" key="9">
    <source>
        <dbReference type="WBParaSite" id="Hba_13755"/>
    </source>
</evidence>
<dbReference type="GO" id="GO:0006829">
    <property type="term" value="P:zinc ion transport"/>
    <property type="evidence" value="ECO:0007669"/>
    <property type="project" value="InterPro"/>
</dbReference>
<dbReference type="PANTHER" id="PTHR16133:SF0">
    <property type="entry name" value="ZINC_IRON REGULATED TRANSPORTER-RELATED PROTEIN 102B, ISOFORM E"/>
    <property type="match status" value="1"/>
</dbReference>
<comment type="subcellular location">
    <subcellularLocation>
        <location evidence="1">Endomembrane system</location>
        <topology evidence="1">Multi-pass membrane protein</topology>
    </subcellularLocation>
    <subcellularLocation>
        <location evidence="2">Golgi apparatus membrane</location>
    </subcellularLocation>
</comment>
<dbReference type="WBParaSite" id="Hba_13755">
    <property type="protein sequence ID" value="Hba_13755"/>
    <property type="gene ID" value="Hba_13755"/>
</dbReference>
<dbReference type="AlphaFoldDB" id="A0A1I7X7Z1"/>
<keyword evidence="6 7" id="KW-0472">Membrane</keyword>
<keyword evidence="3 7" id="KW-0812">Transmembrane</keyword>
<evidence type="ECO:0000256" key="2">
    <source>
        <dbReference type="ARBA" id="ARBA00004394"/>
    </source>
</evidence>
<keyword evidence="4 7" id="KW-1133">Transmembrane helix</keyword>
<feature type="transmembrane region" description="Helical" evidence="7">
    <location>
        <begin position="195"/>
        <end position="220"/>
    </location>
</feature>
<dbReference type="Pfam" id="PF02535">
    <property type="entry name" value="Zip"/>
    <property type="match status" value="1"/>
</dbReference>
<reference evidence="9" key="1">
    <citation type="submission" date="2016-11" db="UniProtKB">
        <authorList>
            <consortium name="WormBaseParasite"/>
        </authorList>
    </citation>
    <scope>IDENTIFICATION</scope>
</reference>
<dbReference type="InterPro" id="IPR003689">
    <property type="entry name" value="ZIP"/>
</dbReference>
<dbReference type="PANTHER" id="PTHR16133">
    <property type="entry name" value="SOLUTE CARRIER FAMILY 39 ZINC TRANSPORTER , MEMBER 9-RELATED"/>
    <property type="match status" value="1"/>
</dbReference>
<accession>A0A1I7X7Z1</accession>
<evidence type="ECO:0000313" key="8">
    <source>
        <dbReference type="Proteomes" id="UP000095283"/>
    </source>
</evidence>
<dbReference type="InterPro" id="IPR045891">
    <property type="entry name" value="ZIP9"/>
</dbReference>
<sequence>MHEKIMDGISLIFVLSGAMFFGSYFTGYIPLLFSMTEVILYSPLVLDKITYFPFSYCTYFLHFVFICSFLYLKTVIYLQSRMRVVSIFGAGLLVGTALSVIIPEGVETLYSIQSDSFNSRRSIETKSLLESSNLKNENEERPRIIEETSAFKNGVKTGNFHQKRDADFRKNVFVTSKNVRIKRYHGCIRKFSLNFFLIGYICKKIFKAPAAFGLVSFLIMEGIDHRNIRKHLVVFSCAAPLGAVITYLIISHTGTKSHNTSESPTGVLMLFSAGTFLYVATVHVLPELANHSKSSQDYTLVIDAQSPATAGHSHSSKLQN</sequence>
<evidence type="ECO:0000256" key="3">
    <source>
        <dbReference type="ARBA" id="ARBA00022692"/>
    </source>
</evidence>
<feature type="transmembrane region" description="Helical" evidence="7">
    <location>
        <begin position="232"/>
        <end position="250"/>
    </location>
</feature>
<evidence type="ECO:0000256" key="1">
    <source>
        <dbReference type="ARBA" id="ARBA00004127"/>
    </source>
</evidence>
<protein>
    <submittedName>
        <fullName evidence="9">Zinc transporter ZIP9</fullName>
    </submittedName>
</protein>
<feature type="transmembrane region" description="Helical" evidence="7">
    <location>
        <begin position="84"/>
        <end position="102"/>
    </location>
</feature>